<reference evidence="3 4" key="1">
    <citation type="journal article" date="2011" name="J. Bacteriol.">
        <title>Genome sequence of Chthoniobacter flavus Ellin428, an aerobic heterotrophic soil bacterium.</title>
        <authorList>
            <person name="Kant R."/>
            <person name="van Passel M.W."/>
            <person name="Palva A."/>
            <person name="Lucas S."/>
            <person name="Lapidus A."/>
            <person name="Glavina Del Rio T."/>
            <person name="Dalin E."/>
            <person name="Tice H."/>
            <person name="Bruce D."/>
            <person name="Goodwin L."/>
            <person name="Pitluck S."/>
            <person name="Larimer F.W."/>
            <person name="Land M.L."/>
            <person name="Hauser L."/>
            <person name="Sangwan P."/>
            <person name="de Vos W.M."/>
            <person name="Janssen P.H."/>
            <person name="Smidt H."/>
        </authorList>
    </citation>
    <scope>NUCLEOTIDE SEQUENCE [LARGE SCALE GENOMIC DNA]</scope>
    <source>
        <strain evidence="3 4">Ellin428</strain>
    </source>
</reference>
<gene>
    <name evidence="3" type="ORF">CfE428DRAFT_0757</name>
</gene>
<dbReference type="Proteomes" id="UP000005824">
    <property type="component" value="Unassembled WGS sequence"/>
</dbReference>
<feature type="transmembrane region" description="Helical" evidence="1">
    <location>
        <begin position="23"/>
        <end position="41"/>
    </location>
</feature>
<evidence type="ECO:0000256" key="1">
    <source>
        <dbReference type="SAM" id="Phobius"/>
    </source>
</evidence>
<keyword evidence="1" id="KW-0472">Membrane</keyword>
<keyword evidence="2" id="KW-0732">Signal</keyword>
<dbReference type="AlphaFoldDB" id="B4CVS0"/>
<evidence type="ECO:0000313" key="4">
    <source>
        <dbReference type="Proteomes" id="UP000005824"/>
    </source>
</evidence>
<keyword evidence="1" id="KW-0812">Transmembrane</keyword>
<evidence type="ECO:0000313" key="3">
    <source>
        <dbReference type="EMBL" id="EDY21512.1"/>
    </source>
</evidence>
<evidence type="ECO:0000256" key="2">
    <source>
        <dbReference type="SAM" id="SignalP"/>
    </source>
</evidence>
<feature type="chain" id="PRO_5002802374" evidence="2">
    <location>
        <begin position="18"/>
        <end position="78"/>
    </location>
</feature>
<dbReference type="EMBL" id="ABVL01000002">
    <property type="protein sequence ID" value="EDY21512.1"/>
    <property type="molecule type" value="Genomic_DNA"/>
</dbReference>
<keyword evidence="4" id="KW-1185">Reference proteome</keyword>
<dbReference type="InParanoid" id="B4CVS0"/>
<feature type="signal peptide" evidence="2">
    <location>
        <begin position="1"/>
        <end position="17"/>
    </location>
</feature>
<name>B4CVS0_9BACT</name>
<accession>B4CVS0</accession>
<keyword evidence="1" id="KW-1133">Transmembrane helix</keyword>
<comment type="caution">
    <text evidence="3">The sequence shown here is derived from an EMBL/GenBank/DDBJ whole genome shotgun (WGS) entry which is preliminary data.</text>
</comment>
<sequence length="78" mass="8680" precursor="true">MALIVAVSLLLSSFAMTQNPLELIVVCVIFLSLAVVGLPVFQRVQAKKRSLEELRKPETPKATPKYTIEGYPIAPRRE</sequence>
<proteinExistence type="predicted"/>
<organism evidence="3 4">
    <name type="scientific">Chthoniobacter flavus Ellin428</name>
    <dbReference type="NCBI Taxonomy" id="497964"/>
    <lineage>
        <taxon>Bacteria</taxon>
        <taxon>Pseudomonadati</taxon>
        <taxon>Verrucomicrobiota</taxon>
        <taxon>Spartobacteria</taxon>
        <taxon>Chthoniobacterales</taxon>
        <taxon>Chthoniobacteraceae</taxon>
        <taxon>Chthoniobacter</taxon>
    </lineage>
</organism>
<protein>
    <submittedName>
        <fullName evidence="3">Uncharacterized protein</fullName>
    </submittedName>
</protein>